<dbReference type="Pfam" id="PF04647">
    <property type="entry name" value="AgrB"/>
    <property type="match status" value="1"/>
</dbReference>
<keyword evidence="6 9" id="KW-1133">Transmembrane helix</keyword>
<dbReference type="RefSeq" id="WP_117416807.1">
    <property type="nucleotide sequence ID" value="NZ_QOHO01000027.1"/>
</dbReference>
<proteinExistence type="predicted"/>
<feature type="transmembrane region" description="Helical" evidence="9">
    <location>
        <begin position="169"/>
        <end position="187"/>
    </location>
</feature>
<accession>A0A3E2NDN0</accession>
<evidence type="ECO:0000256" key="9">
    <source>
        <dbReference type="SAM" id="Phobius"/>
    </source>
</evidence>
<evidence type="ECO:0000256" key="3">
    <source>
        <dbReference type="ARBA" id="ARBA00022670"/>
    </source>
</evidence>
<sequence>MVSKLSNMIADQLISMGRFKEEDRTVYQFGLEILLLNIFNILTAALIGAAMGQILESFLFLALFIPLRCHAGGYHAGNPLLCYLMSNAVIVIILLLLRTPPEMVERGAGLVFLILSSCLVAFLAPVENLNKPLDEVEKKVYGIRTRIVLVIEVLIGLVCYAAACFQGVWIVILTIVLMVITEILGLLQNTYTRSRTPEKTGGYSKEAGDRGRYS</sequence>
<keyword evidence="2" id="KW-0673">Quorum sensing</keyword>
<dbReference type="GO" id="GO:0008233">
    <property type="term" value="F:peptidase activity"/>
    <property type="evidence" value="ECO:0007669"/>
    <property type="project" value="UniProtKB-KW"/>
</dbReference>
<gene>
    <name evidence="10" type="ORF">DS742_09710</name>
</gene>
<organism evidence="10 11">
    <name type="scientific">Lacrimispora amygdalina</name>
    <dbReference type="NCBI Taxonomy" id="253257"/>
    <lineage>
        <taxon>Bacteria</taxon>
        <taxon>Bacillati</taxon>
        <taxon>Bacillota</taxon>
        <taxon>Clostridia</taxon>
        <taxon>Lachnospirales</taxon>
        <taxon>Lachnospiraceae</taxon>
        <taxon>Lacrimispora</taxon>
    </lineage>
</organism>
<evidence type="ECO:0000313" key="11">
    <source>
        <dbReference type="Proteomes" id="UP000260680"/>
    </source>
</evidence>
<keyword evidence="7 9" id="KW-0472">Membrane</keyword>
<name>A0A3E2NDN0_9FIRM</name>
<feature type="transmembrane region" description="Helical" evidence="9">
    <location>
        <begin position="77"/>
        <end position="97"/>
    </location>
</feature>
<evidence type="ECO:0000256" key="2">
    <source>
        <dbReference type="ARBA" id="ARBA00022654"/>
    </source>
</evidence>
<protein>
    <submittedName>
        <fullName evidence="10">Accessory regulator AgrB</fullName>
    </submittedName>
</protein>
<dbReference type="AlphaFoldDB" id="A0A3E2NDN0"/>
<evidence type="ECO:0000313" key="10">
    <source>
        <dbReference type="EMBL" id="RFZ79127.1"/>
    </source>
</evidence>
<evidence type="ECO:0000256" key="6">
    <source>
        <dbReference type="ARBA" id="ARBA00022989"/>
    </source>
</evidence>
<dbReference type="Proteomes" id="UP000260680">
    <property type="component" value="Unassembled WGS sequence"/>
</dbReference>
<comment type="caution">
    <text evidence="10">The sequence shown here is derived from an EMBL/GenBank/DDBJ whole genome shotgun (WGS) entry which is preliminary data.</text>
</comment>
<dbReference type="EMBL" id="QOHO01000027">
    <property type="protein sequence ID" value="RFZ79127.1"/>
    <property type="molecule type" value="Genomic_DNA"/>
</dbReference>
<evidence type="ECO:0000256" key="4">
    <source>
        <dbReference type="ARBA" id="ARBA00022692"/>
    </source>
</evidence>
<feature type="transmembrane region" description="Helical" evidence="9">
    <location>
        <begin position="38"/>
        <end position="65"/>
    </location>
</feature>
<dbReference type="OrthoDB" id="9815055at2"/>
<evidence type="ECO:0000256" key="8">
    <source>
        <dbReference type="SAM" id="MobiDB-lite"/>
    </source>
</evidence>
<keyword evidence="5" id="KW-0378">Hydrolase</keyword>
<reference evidence="10 11" key="1">
    <citation type="submission" date="2018-07" db="EMBL/GenBank/DDBJ databases">
        <title>New species, Clostridium PI-S10-A1B.</title>
        <authorList>
            <person name="Krishna G."/>
            <person name="Summeta K."/>
            <person name="Shikha S."/>
            <person name="Prabhu P.B."/>
            <person name="Suresh K."/>
        </authorList>
    </citation>
    <scope>NUCLEOTIDE SEQUENCE [LARGE SCALE GENOMIC DNA]</scope>
    <source>
        <strain evidence="10 11">PI-S10-A1B</strain>
    </source>
</reference>
<dbReference type="GO" id="GO:0009372">
    <property type="term" value="P:quorum sensing"/>
    <property type="evidence" value="ECO:0007669"/>
    <property type="project" value="UniProtKB-KW"/>
</dbReference>
<dbReference type="SMART" id="SM00793">
    <property type="entry name" value="AgrB"/>
    <property type="match status" value="1"/>
</dbReference>
<evidence type="ECO:0000256" key="1">
    <source>
        <dbReference type="ARBA" id="ARBA00022475"/>
    </source>
</evidence>
<dbReference type="InterPro" id="IPR006741">
    <property type="entry name" value="AgrB"/>
</dbReference>
<feature type="transmembrane region" description="Helical" evidence="9">
    <location>
        <begin position="109"/>
        <end position="126"/>
    </location>
</feature>
<keyword evidence="3" id="KW-0645">Protease</keyword>
<dbReference type="GO" id="GO:0006508">
    <property type="term" value="P:proteolysis"/>
    <property type="evidence" value="ECO:0007669"/>
    <property type="project" value="UniProtKB-KW"/>
</dbReference>
<keyword evidence="1" id="KW-1003">Cell membrane</keyword>
<evidence type="ECO:0000256" key="7">
    <source>
        <dbReference type="ARBA" id="ARBA00023136"/>
    </source>
</evidence>
<dbReference type="GO" id="GO:0016020">
    <property type="term" value="C:membrane"/>
    <property type="evidence" value="ECO:0007669"/>
    <property type="project" value="InterPro"/>
</dbReference>
<feature type="region of interest" description="Disordered" evidence="8">
    <location>
        <begin position="194"/>
        <end position="214"/>
    </location>
</feature>
<evidence type="ECO:0000256" key="5">
    <source>
        <dbReference type="ARBA" id="ARBA00022801"/>
    </source>
</evidence>
<keyword evidence="4 9" id="KW-0812">Transmembrane</keyword>